<dbReference type="Gene3D" id="3.30.390.30">
    <property type="match status" value="1"/>
</dbReference>
<evidence type="ECO:0000256" key="5">
    <source>
        <dbReference type="PIRSR" id="PIRSR000350-2"/>
    </source>
</evidence>
<feature type="binding site" evidence="6">
    <location>
        <position position="53"/>
    </location>
    <ligand>
        <name>FAD</name>
        <dbReference type="ChEBI" id="CHEBI:57692"/>
    </ligand>
</feature>
<feature type="active site" description="Proton acceptor" evidence="5">
    <location>
        <position position="441"/>
    </location>
</feature>
<dbReference type="EMBL" id="RCZC01000004">
    <property type="protein sequence ID" value="TPG52078.1"/>
    <property type="molecule type" value="Genomic_DNA"/>
</dbReference>
<dbReference type="OrthoDB" id="9781772at2"/>
<gene>
    <name evidence="10" type="ORF">EAH76_15285</name>
</gene>
<comment type="cofactor">
    <cofactor evidence="6">
        <name>FAD</name>
        <dbReference type="ChEBI" id="CHEBI:57692"/>
    </cofactor>
    <text evidence="6">Binds 1 FAD per subunit.</text>
</comment>
<evidence type="ECO:0000256" key="6">
    <source>
        <dbReference type="PIRSR" id="PIRSR000350-3"/>
    </source>
</evidence>
<dbReference type="PANTHER" id="PTHR43014:SF2">
    <property type="entry name" value="MERCURIC REDUCTASE"/>
    <property type="match status" value="1"/>
</dbReference>
<evidence type="ECO:0000256" key="1">
    <source>
        <dbReference type="ARBA" id="ARBA00007532"/>
    </source>
</evidence>
<dbReference type="GO" id="GO:0003955">
    <property type="term" value="F:NAD(P)H dehydrogenase (quinone) activity"/>
    <property type="evidence" value="ECO:0007669"/>
    <property type="project" value="TreeGrafter"/>
</dbReference>
<keyword evidence="3 6" id="KW-0274">FAD</keyword>
<dbReference type="RefSeq" id="WP_140851150.1">
    <property type="nucleotide sequence ID" value="NZ_RCZC01000004.1"/>
</dbReference>
<feature type="binding site" evidence="6">
    <location>
        <position position="269"/>
    </location>
    <ligand>
        <name>NAD(+)</name>
        <dbReference type="ChEBI" id="CHEBI:57540"/>
    </ligand>
</feature>
<dbReference type="InterPro" id="IPR023753">
    <property type="entry name" value="FAD/NAD-binding_dom"/>
</dbReference>
<feature type="domain" description="FAD/NAD(P)-binding" evidence="9">
    <location>
        <begin position="7"/>
        <end position="323"/>
    </location>
</feature>
<feature type="disulfide bond" description="Redox-active" evidence="7">
    <location>
        <begin position="44"/>
        <end position="49"/>
    </location>
</feature>
<dbReference type="AlphaFoldDB" id="A0A502FRA3"/>
<dbReference type="InterPro" id="IPR016156">
    <property type="entry name" value="FAD/NAD-linked_Rdtase_dimer_sf"/>
</dbReference>
<evidence type="ECO:0000256" key="7">
    <source>
        <dbReference type="PIRSR" id="PIRSR000350-4"/>
    </source>
</evidence>
<dbReference type="FunFam" id="3.30.390.30:FF:000001">
    <property type="entry name" value="Dihydrolipoyl dehydrogenase"/>
    <property type="match status" value="1"/>
</dbReference>
<evidence type="ECO:0000256" key="4">
    <source>
        <dbReference type="ARBA" id="ARBA00023002"/>
    </source>
</evidence>
<keyword evidence="6" id="KW-0520">NAD</keyword>
<proteinExistence type="inferred from homology"/>
<dbReference type="PANTHER" id="PTHR43014">
    <property type="entry name" value="MERCURIC REDUCTASE"/>
    <property type="match status" value="1"/>
</dbReference>
<dbReference type="SUPFAM" id="SSF51905">
    <property type="entry name" value="FAD/NAD(P)-binding domain"/>
    <property type="match status" value="1"/>
</dbReference>
<feature type="binding site" evidence="6">
    <location>
        <position position="116"/>
    </location>
    <ligand>
        <name>FAD</name>
        <dbReference type="ChEBI" id="CHEBI:57692"/>
    </ligand>
</feature>
<evidence type="ECO:0000313" key="10">
    <source>
        <dbReference type="EMBL" id="TPG52078.1"/>
    </source>
</evidence>
<keyword evidence="4" id="KW-0560">Oxidoreductase</keyword>
<dbReference type="Proteomes" id="UP000319931">
    <property type="component" value="Unassembled WGS sequence"/>
</dbReference>
<dbReference type="PRINTS" id="PR00368">
    <property type="entry name" value="FADPNR"/>
</dbReference>
<dbReference type="PRINTS" id="PR00411">
    <property type="entry name" value="PNDRDTASEI"/>
</dbReference>
<feature type="binding site" evidence="6">
    <location>
        <begin position="181"/>
        <end position="188"/>
    </location>
    <ligand>
        <name>NAD(+)</name>
        <dbReference type="ChEBI" id="CHEBI:57540"/>
    </ligand>
</feature>
<sequence length="460" mass="48925">MVDTEHFDMLILGGGKAGKSLAMDQAKQGRRVAMIEAGLIGGSCINIACIPTKALIRSAERASLVADAAAFGVNAGQASIDMEAVARRTAEVVSGMVGLNQKAFDASGLELVLGWGRFVEPRVIEVEGEGGRRRLTAPRIYLNLGTRAAMPAIPGLKRAVPLTHVEALLLDEVPETLLIIGGGYVGMEMAQAFSRLGSRVVVIHAGLRLGEREDPDVAEEIQKLFDWEGIEVATGARASLVEGRSGGIVSVTVDDGRIFTGSHLLVATGRQPMTSEIGLEIAGVALNGGEFIEVDDTLRTSAPGIWALGEAAGTPMFTHAAFDDFRVAKSQLEGGSRTTADRLIPYCVFLDPEFARVGLNERDAEVAGLHVRVCRLPMDVVPRARTMSARRGFMKCLIGKDDRILGFAMMGERAGEVVATVQLAMLAGAPYTLLRDAILAHPTMTEGLNLLFAGVPQLRD</sequence>
<dbReference type="GO" id="GO:0050660">
    <property type="term" value="F:flavin adenine dinucleotide binding"/>
    <property type="evidence" value="ECO:0007669"/>
    <property type="project" value="TreeGrafter"/>
</dbReference>
<accession>A0A502FRA3</accession>
<name>A0A502FRA3_9SPHN</name>
<keyword evidence="2" id="KW-0285">Flavoprotein</keyword>
<dbReference type="Pfam" id="PF02852">
    <property type="entry name" value="Pyr_redox_dim"/>
    <property type="match status" value="1"/>
</dbReference>
<evidence type="ECO:0000259" key="9">
    <source>
        <dbReference type="Pfam" id="PF07992"/>
    </source>
</evidence>
<evidence type="ECO:0000256" key="3">
    <source>
        <dbReference type="ARBA" id="ARBA00022827"/>
    </source>
</evidence>
<evidence type="ECO:0000313" key="11">
    <source>
        <dbReference type="Proteomes" id="UP000319931"/>
    </source>
</evidence>
<dbReference type="PIRSF" id="PIRSF000350">
    <property type="entry name" value="Mercury_reductase_MerA"/>
    <property type="match status" value="1"/>
</dbReference>
<protein>
    <submittedName>
        <fullName evidence="10">Mercuric reductase</fullName>
    </submittedName>
</protein>
<dbReference type="Pfam" id="PF07992">
    <property type="entry name" value="Pyr_redox_2"/>
    <property type="match status" value="1"/>
</dbReference>
<feature type="binding site" evidence="6">
    <location>
        <begin position="316"/>
        <end position="319"/>
    </location>
    <ligand>
        <name>FAD</name>
        <dbReference type="ChEBI" id="CHEBI:57692"/>
    </ligand>
</feature>
<dbReference type="InterPro" id="IPR036188">
    <property type="entry name" value="FAD/NAD-bd_sf"/>
</dbReference>
<feature type="domain" description="Pyridine nucleotide-disulphide oxidoreductase dimerisation" evidence="8">
    <location>
        <begin position="344"/>
        <end position="448"/>
    </location>
</feature>
<evidence type="ECO:0000259" key="8">
    <source>
        <dbReference type="Pfam" id="PF02852"/>
    </source>
</evidence>
<dbReference type="InterPro" id="IPR001100">
    <property type="entry name" value="Pyr_nuc-diS_OxRdtase"/>
</dbReference>
<keyword evidence="6" id="KW-0547">Nucleotide-binding</keyword>
<evidence type="ECO:0000256" key="2">
    <source>
        <dbReference type="ARBA" id="ARBA00022630"/>
    </source>
</evidence>
<dbReference type="Gene3D" id="3.50.50.60">
    <property type="entry name" value="FAD/NAD(P)-binding domain"/>
    <property type="match status" value="2"/>
</dbReference>
<organism evidence="10 11">
    <name type="scientific">Sphingomonas glacialis</name>
    <dbReference type="NCBI Taxonomy" id="658225"/>
    <lineage>
        <taxon>Bacteria</taxon>
        <taxon>Pseudomonadati</taxon>
        <taxon>Pseudomonadota</taxon>
        <taxon>Alphaproteobacteria</taxon>
        <taxon>Sphingomonadales</taxon>
        <taxon>Sphingomonadaceae</taxon>
        <taxon>Sphingomonas</taxon>
    </lineage>
</organism>
<comment type="similarity">
    <text evidence="1">Belongs to the class-I pyridine nucleotide-disulfide oxidoreductase family.</text>
</comment>
<reference evidence="10 11" key="1">
    <citation type="journal article" date="2019" name="Environ. Microbiol.">
        <title>Species interactions and distinct microbial communities in high Arctic permafrost affected cryosols are associated with the CH4 and CO2 gas fluxes.</title>
        <authorList>
            <person name="Altshuler I."/>
            <person name="Hamel J."/>
            <person name="Turney S."/>
            <person name="Magnuson E."/>
            <person name="Levesque R."/>
            <person name="Greer C."/>
            <person name="Whyte L.G."/>
        </authorList>
    </citation>
    <scope>NUCLEOTIDE SEQUENCE [LARGE SCALE GENOMIC DNA]</scope>
    <source>
        <strain evidence="10 11">E6.1</strain>
    </source>
</reference>
<dbReference type="SUPFAM" id="SSF55424">
    <property type="entry name" value="FAD/NAD-linked reductases, dimerisation (C-terminal) domain"/>
    <property type="match status" value="1"/>
</dbReference>
<comment type="caution">
    <text evidence="10">The sequence shown here is derived from an EMBL/GenBank/DDBJ whole genome shotgun (WGS) entry which is preliminary data.</text>
</comment>
<dbReference type="InterPro" id="IPR004099">
    <property type="entry name" value="Pyr_nucl-diS_OxRdtase_dimer"/>
</dbReference>
<keyword evidence="11" id="KW-1185">Reference proteome</keyword>